<dbReference type="Proteomes" id="UP000518752">
    <property type="component" value="Unassembled WGS sequence"/>
</dbReference>
<proteinExistence type="inferred from homology"/>
<dbReference type="GO" id="GO:0009277">
    <property type="term" value="C:fungal-type cell wall"/>
    <property type="evidence" value="ECO:0007669"/>
    <property type="project" value="InterPro"/>
</dbReference>
<comment type="subcellular location">
    <subcellularLocation>
        <location evidence="1 7">Secreted</location>
        <location evidence="1 7">Cell wall</location>
    </subcellularLocation>
</comment>
<comment type="subunit">
    <text evidence="6">Self-assembles to form functional amyloid fibrils called rodlets. Self-assembly into fibrillar rodlets occurs spontaneously at hydrophobic:hydrophilic interfaces and the rodlets further associate laterally to form amphipathic monolayers.</text>
</comment>
<evidence type="ECO:0000256" key="2">
    <source>
        <dbReference type="ARBA" id="ARBA00010446"/>
    </source>
</evidence>
<dbReference type="GO" id="GO:0005199">
    <property type="term" value="F:structural constituent of cell wall"/>
    <property type="evidence" value="ECO:0007669"/>
    <property type="project" value="InterPro"/>
</dbReference>
<accession>A0A8H5MDD2</accession>
<evidence type="ECO:0000313" key="8">
    <source>
        <dbReference type="EMBL" id="KAF5389769.1"/>
    </source>
</evidence>
<keyword evidence="7" id="KW-0732">Signal</keyword>
<evidence type="ECO:0000256" key="6">
    <source>
        <dbReference type="ARBA" id="ARBA00093546"/>
    </source>
</evidence>
<protein>
    <recommendedName>
        <fullName evidence="7">Hydrophobin</fullName>
    </recommendedName>
</protein>
<dbReference type="SMART" id="SM00075">
    <property type="entry name" value="HYDRO"/>
    <property type="match status" value="1"/>
</dbReference>
<keyword evidence="4 7" id="KW-0964">Secreted</keyword>
<dbReference type="OrthoDB" id="4225815at2759"/>
<evidence type="ECO:0000256" key="3">
    <source>
        <dbReference type="ARBA" id="ARBA00022512"/>
    </source>
</evidence>
<sequence>MQFKLAFISAALAALVIATPTPRDDELANSCTIGSLECCGSFASVIIPIVPDISAPLDVGVPGLNVILGFNCSTFPNPITAGSSCSAPRHALCCENNNFNGTGIAFNCFTPQP</sequence>
<dbReference type="CDD" id="cd23507">
    <property type="entry name" value="hydrophobin_I"/>
    <property type="match status" value="1"/>
</dbReference>
<keyword evidence="3 7" id="KW-0134">Cell wall</keyword>
<evidence type="ECO:0000256" key="5">
    <source>
        <dbReference type="ARBA" id="ARBA00023157"/>
    </source>
</evidence>
<feature type="chain" id="PRO_5034904506" description="Hydrophobin" evidence="7">
    <location>
        <begin position="19"/>
        <end position="113"/>
    </location>
</feature>
<evidence type="ECO:0000313" key="9">
    <source>
        <dbReference type="Proteomes" id="UP000518752"/>
    </source>
</evidence>
<gene>
    <name evidence="8" type="ORF">D9757_005957</name>
</gene>
<dbReference type="InterPro" id="IPR001338">
    <property type="entry name" value="Class_I_Hydrophobin"/>
</dbReference>
<comment type="caution">
    <text evidence="8">The sequence shown here is derived from an EMBL/GenBank/DDBJ whole genome shotgun (WGS) entry which is preliminary data.</text>
</comment>
<name>A0A8H5MDD2_9AGAR</name>
<evidence type="ECO:0000256" key="1">
    <source>
        <dbReference type="ARBA" id="ARBA00004191"/>
    </source>
</evidence>
<evidence type="ECO:0000256" key="4">
    <source>
        <dbReference type="ARBA" id="ARBA00022525"/>
    </source>
</evidence>
<evidence type="ECO:0000256" key="7">
    <source>
        <dbReference type="RuleBase" id="RU365009"/>
    </source>
</evidence>
<keyword evidence="9" id="KW-1185">Reference proteome</keyword>
<dbReference type="AlphaFoldDB" id="A0A8H5MDD2"/>
<feature type="signal peptide" evidence="7">
    <location>
        <begin position="1"/>
        <end position="18"/>
    </location>
</feature>
<dbReference type="Pfam" id="PF01185">
    <property type="entry name" value="Hydrophobin"/>
    <property type="match status" value="1"/>
</dbReference>
<organism evidence="8 9">
    <name type="scientific">Collybiopsis confluens</name>
    <dbReference type="NCBI Taxonomy" id="2823264"/>
    <lineage>
        <taxon>Eukaryota</taxon>
        <taxon>Fungi</taxon>
        <taxon>Dikarya</taxon>
        <taxon>Basidiomycota</taxon>
        <taxon>Agaricomycotina</taxon>
        <taxon>Agaricomycetes</taxon>
        <taxon>Agaricomycetidae</taxon>
        <taxon>Agaricales</taxon>
        <taxon>Marasmiineae</taxon>
        <taxon>Omphalotaceae</taxon>
        <taxon>Collybiopsis</taxon>
    </lineage>
</organism>
<reference evidence="8 9" key="1">
    <citation type="journal article" date="2020" name="ISME J.">
        <title>Uncovering the hidden diversity of litter-decomposition mechanisms in mushroom-forming fungi.</title>
        <authorList>
            <person name="Floudas D."/>
            <person name="Bentzer J."/>
            <person name="Ahren D."/>
            <person name="Johansson T."/>
            <person name="Persson P."/>
            <person name="Tunlid A."/>
        </authorList>
    </citation>
    <scope>NUCLEOTIDE SEQUENCE [LARGE SCALE GENOMIC DNA]</scope>
    <source>
        <strain evidence="8 9">CBS 406.79</strain>
    </source>
</reference>
<keyword evidence="5 7" id="KW-1015">Disulfide bond</keyword>
<comment type="similarity">
    <text evidence="2 7">Belongs to the fungal hydrophobin family.</text>
</comment>
<dbReference type="EMBL" id="JAACJN010000020">
    <property type="protein sequence ID" value="KAF5389769.1"/>
    <property type="molecule type" value="Genomic_DNA"/>
</dbReference>